<dbReference type="GO" id="GO:0003677">
    <property type="term" value="F:DNA binding"/>
    <property type="evidence" value="ECO:0007669"/>
    <property type="project" value="UniProtKB-KW"/>
</dbReference>
<proteinExistence type="predicted"/>
<evidence type="ECO:0000313" key="4">
    <source>
        <dbReference type="EMBL" id="SHK94429.1"/>
    </source>
</evidence>
<dbReference type="InterPro" id="IPR010982">
    <property type="entry name" value="Lambda_DNA-bd_dom_sf"/>
</dbReference>
<feature type="region of interest" description="Disordered" evidence="2">
    <location>
        <begin position="210"/>
        <end position="231"/>
    </location>
</feature>
<sequence>MARGQAPPLLPDRLVAARRTAGLTQQALAEALGVSHRTIVQYEKGRERPEIQRLAALARALGAPIADLVAPGSLPEGLAGLRLGAGLTLAAAADAVRAQLPAGGGIACSRPVLADAERGVLPPTWAPPPAAGAVRTALGAAYDTDVEMVAAAWKTTFPTQTDLAPAPGWDPLPETLWVWLCAAAAAPGATTAELGGPYWLRHLVEGPVKGSPRQGRGFLVRRPAPSGVPQEETWHLTEAGRAHIRDHRDDYARLYPDTAPAVLPDPSGASAGPAEQDEVKESPGLRPAAGAPLSETSPLAAADAELPFADPAPEPEVLPSPEEGAVHLELLTPEQTDATGMGAARMWRVCQGETPVGYVWRTDDAHQQWAGARAGARAGADGRLGDIASLTPALHRTRRSVVEHLLDPDAPYFTAPDPRAPAAAASAAPQQDGTRAVAVLLTGDPGEEHPYLWVHVDGERIGHLGPRHSWDLVEGWVYYSRPTAEELRTLPSAELGGRPPEAVTTLTDPAAAARELLDQVLEDGVYVGSLHGHHTGPDGVHPDRMARWELYRGRVPGRHDIYTGSTCHGWLQDAPEGGHTAHTRSGPVTGGPWPTRGEAVAALWGHLTAPLPPPRLSEQVHARRTPRKRFDLRPMCPYTDAQLAAHRVVEAEGSEKGARVYEVRVADDLVGRVRRLAYVKKHLAWEATAATRARPGEATPPRTARGTREDAVWALLARPGPLWADPTSETLHGDVPTA</sequence>
<feature type="domain" description="HTH cro/C1-type" evidence="3">
    <location>
        <begin position="14"/>
        <end position="68"/>
    </location>
</feature>
<dbReference type="AlphaFoldDB" id="A0A1M6WLG6"/>
<dbReference type="InterPro" id="IPR001387">
    <property type="entry name" value="Cro/C1-type_HTH"/>
</dbReference>
<dbReference type="SMART" id="SM00530">
    <property type="entry name" value="HTH_XRE"/>
    <property type="match status" value="1"/>
</dbReference>
<protein>
    <submittedName>
        <fullName evidence="4">DNA-binding transcriptional regulator, XRE-family HTH domain</fullName>
    </submittedName>
</protein>
<gene>
    <name evidence="4" type="ORF">SAMN05421803_1465</name>
</gene>
<dbReference type="Proteomes" id="UP000184452">
    <property type="component" value="Unassembled WGS sequence"/>
</dbReference>
<evidence type="ECO:0000256" key="1">
    <source>
        <dbReference type="ARBA" id="ARBA00023125"/>
    </source>
</evidence>
<evidence type="ECO:0000259" key="3">
    <source>
        <dbReference type="PROSITE" id="PS50943"/>
    </source>
</evidence>
<dbReference type="PANTHER" id="PTHR46558">
    <property type="entry name" value="TRACRIPTIONAL REGULATORY PROTEIN-RELATED-RELATED"/>
    <property type="match status" value="1"/>
</dbReference>
<dbReference type="PANTHER" id="PTHR46558:SF4">
    <property type="entry name" value="DNA-BIDING PHAGE PROTEIN"/>
    <property type="match status" value="1"/>
</dbReference>
<keyword evidence="5" id="KW-1185">Reference proteome</keyword>
<dbReference type="PROSITE" id="PS50943">
    <property type="entry name" value="HTH_CROC1"/>
    <property type="match status" value="1"/>
</dbReference>
<organism evidence="4 5">
    <name type="scientific">Nocardiopsis flavescens</name>
    <dbReference type="NCBI Taxonomy" id="758803"/>
    <lineage>
        <taxon>Bacteria</taxon>
        <taxon>Bacillati</taxon>
        <taxon>Actinomycetota</taxon>
        <taxon>Actinomycetes</taxon>
        <taxon>Streptosporangiales</taxon>
        <taxon>Nocardiopsidaceae</taxon>
        <taxon>Nocardiopsis</taxon>
    </lineage>
</organism>
<evidence type="ECO:0000313" key="5">
    <source>
        <dbReference type="Proteomes" id="UP000184452"/>
    </source>
</evidence>
<name>A0A1M6WLG6_9ACTN</name>
<accession>A0A1M6WLG6</accession>
<dbReference type="RefSeq" id="WP_073384384.1">
    <property type="nucleotide sequence ID" value="NZ_FQZK01000046.1"/>
</dbReference>
<feature type="region of interest" description="Disordered" evidence="2">
    <location>
        <begin position="257"/>
        <end position="295"/>
    </location>
</feature>
<dbReference type="SUPFAM" id="SSF47413">
    <property type="entry name" value="lambda repressor-like DNA-binding domains"/>
    <property type="match status" value="1"/>
</dbReference>
<dbReference type="CDD" id="cd00093">
    <property type="entry name" value="HTH_XRE"/>
    <property type="match status" value="1"/>
</dbReference>
<dbReference type="EMBL" id="FQZK01000046">
    <property type="protein sequence ID" value="SHK94429.1"/>
    <property type="molecule type" value="Genomic_DNA"/>
</dbReference>
<dbReference type="Pfam" id="PF01381">
    <property type="entry name" value="HTH_3"/>
    <property type="match status" value="1"/>
</dbReference>
<evidence type="ECO:0000256" key="2">
    <source>
        <dbReference type="SAM" id="MobiDB-lite"/>
    </source>
</evidence>
<dbReference type="Gene3D" id="1.10.260.40">
    <property type="entry name" value="lambda repressor-like DNA-binding domains"/>
    <property type="match status" value="1"/>
</dbReference>
<reference evidence="4 5" key="1">
    <citation type="submission" date="2016-11" db="EMBL/GenBank/DDBJ databases">
        <authorList>
            <person name="Jaros S."/>
            <person name="Januszkiewicz K."/>
            <person name="Wedrychowicz H."/>
        </authorList>
    </citation>
    <scope>NUCLEOTIDE SEQUENCE [LARGE SCALE GENOMIC DNA]</scope>
    <source>
        <strain evidence="4 5">CGMCC 4.5723</strain>
    </source>
</reference>
<keyword evidence="1 4" id="KW-0238">DNA-binding</keyword>